<dbReference type="SUPFAM" id="SSF54211">
    <property type="entry name" value="Ribosomal protein S5 domain 2-like"/>
    <property type="match status" value="1"/>
</dbReference>
<evidence type="ECO:0000256" key="3">
    <source>
        <dbReference type="SAM" id="MobiDB-lite"/>
    </source>
</evidence>
<organism evidence="6 7">
    <name type="scientific">Dillenia turbinata</name>
    <dbReference type="NCBI Taxonomy" id="194707"/>
    <lineage>
        <taxon>Eukaryota</taxon>
        <taxon>Viridiplantae</taxon>
        <taxon>Streptophyta</taxon>
        <taxon>Embryophyta</taxon>
        <taxon>Tracheophyta</taxon>
        <taxon>Spermatophyta</taxon>
        <taxon>Magnoliopsida</taxon>
        <taxon>eudicotyledons</taxon>
        <taxon>Gunneridae</taxon>
        <taxon>Pentapetalae</taxon>
        <taxon>Dilleniales</taxon>
        <taxon>Dilleniaceae</taxon>
        <taxon>Dillenia</taxon>
    </lineage>
</organism>
<sequence>MGNIKPLPRAVHSAVHSSILLPDFTRVLEELILNSLDAAATKVLVWIGVGTCYIKVADNGSGISRDGLVLLGEKHATSKSEHWTHEVATNEIFGFRGQALGSISDVSLLEIITKTHGRPNGYRKGCKCVYLGIDDTRQEVGTTVIVRDLFYNQPVRRKNMQSSPWKVLDAVKKCILRIAFVHSMVSFKLIDVESEDELLCSNPCSSPLALMASNFGSDVTSSLQALEISDGGLKISGYININSRFVSKGPIHKMLNHLADRMWDLDSLKVDPMPLKGKRSRVQACLTYFLNLSCPKSLYELTFEPLKATVVFKDWVPILEFIKKAIMQIWSKKLAHESCSHVAEVSEKEKTWLEVENTSKEENIGIARKRARVHHDQTFVDYNYSSMKMFDKESDQSFHLKDYRNCYGKLNRNTALDEVQETNTVLSHQAEYLPASWDGSSSKWVSNGIHDSSASPASWDGSSSKWVFSGIHDSSASFWGQEDDSFSPRQCKLEDTSTAAQGSFNPVKASSIYLGWGQKPLKVVDKRKISTSSMPSHEHFEVENHIDAVGRDFEGPFLQSCSLQGNLPAEQALPAGHTGFELDSYEFKTQRRFKSGESIRFVDSESSSQSMDSFSRTLWTSEEKSGQPPNKSIAKNKMLTDFDFLSSSYLSDRRLSAQGYDLPFESVSQSSKLGSSYEPIHAEWLTMTSNPSPRTTGWDAGQFTDQNSLDESFTSDRSGTLGHLNADEDDASVSNISWNCFSDKKFSFAGCTNCKSDFDVFSGDKKQRWQYSHHRNSPVDMLLPNISDTSTDKIKFLSLDLGWEDEACNCVASANGNCSPLYMNNEKRRRVKIRNQSGELACNSKGEPRRSLSAPPFCKGKRKFPQLLNCLTVTAGKFSFPTVRDTPALPDLRKSKNPQEFSRKCSQHSELVLVNQELISPRAGAKEMLDDMQDMHDDAKKSEKFLLLQSSHSDIGEHGGGLVSNKTKDSINIGSKWRDNCNQKGDELHNFRDQLKILDINSGILHLAGNRLVPASISKSCLENAKVLQQVDKKFIPIVAGGVLAIIDQHAADERIRLEELRQKVLSGEMKTITHLNTEQELVLPEIGYQLLQNYAEQIKHWGWICNIHAQGSGSCTKNLDILHPRSNVVTLLAVPCILGVNLSDIDLLEFLEQLSDTDGSSVIPPSVLRILNNKACRGAIMFGDSLLPSECTLIVEELKRTSLCFQCAHGRPTTVPLVNMVALQKEITKLGLGNGCGSNDLFHGLCFHEISLERAAKRLAIAKG</sequence>
<dbReference type="Gene3D" id="3.30.1540.20">
    <property type="entry name" value="MutL, C-terminal domain, dimerisation subdomain"/>
    <property type="match status" value="1"/>
</dbReference>
<dbReference type="Pfam" id="PF08676">
    <property type="entry name" value="MutL_C"/>
    <property type="match status" value="1"/>
</dbReference>
<dbReference type="Gene3D" id="3.30.1370.100">
    <property type="entry name" value="MutL, C-terminal domain, regulatory subdomain"/>
    <property type="match status" value="1"/>
</dbReference>
<dbReference type="GO" id="GO:0140664">
    <property type="term" value="F:ATP-dependent DNA damage sensor activity"/>
    <property type="evidence" value="ECO:0007669"/>
    <property type="project" value="InterPro"/>
</dbReference>
<evidence type="ECO:0000256" key="2">
    <source>
        <dbReference type="ARBA" id="ARBA00022763"/>
    </source>
</evidence>
<dbReference type="FunFam" id="3.30.1370.100:FF:000007">
    <property type="entry name" value="MUTL protein homolog 3"/>
    <property type="match status" value="1"/>
</dbReference>
<dbReference type="InterPro" id="IPR037198">
    <property type="entry name" value="MutL_C_sf"/>
</dbReference>
<dbReference type="InterPro" id="IPR020568">
    <property type="entry name" value="Ribosomal_Su5_D2-typ_SF"/>
</dbReference>
<dbReference type="SUPFAM" id="SSF118116">
    <property type="entry name" value="DNA mismatch repair protein MutL"/>
    <property type="match status" value="1"/>
</dbReference>
<feature type="domain" description="MutL C-terminal dimerisation" evidence="4">
    <location>
        <begin position="1027"/>
        <end position="1187"/>
    </location>
</feature>
<comment type="caution">
    <text evidence="6">The sequence shown here is derived from an EMBL/GenBank/DDBJ whole genome shotgun (WGS) entry which is preliminary data.</text>
</comment>
<evidence type="ECO:0000259" key="5">
    <source>
        <dbReference type="SMART" id="SM01340"/>
    </source>
</evidence>
<protein>
    <submittedName>
        <fullName evidence="6">MutL, C-terminal, dimerization</fullName>
    </submittedName>
</protein>
<dbReference type="GO" id="GO:0006298">
    <property type="term" value="P:mismatch repair"/>
    <property type="evidence" value="ECO:0007669"/>
    <property type="project" value="InterPro"/>
</dbReference>
<dbReference type="InterPro" id="IPR038973">
    <property type="entry name" value="MutL/Mlh/Pms-like"/>
</dbReference>
<dbReference type="GO" id="GO:0032300">
    <property type="term" value="C:mismatch repair complex"/>
    <property type="evidence" value="ECO:0007669"/>
    <property type="project" value="InterPro"/>
</dbReference>
<dbReference type="SMART" id="SM01340">
    <property type="entry name" value="DNA_mis_repair"/>
    <property type="match status" value="1"/>
</dbReference>
<accession>A0AAN8V877</accession>
<gene>
    <name evidence="6" type="ORF">RJ641_010777</name>
</gene>
<evidence type="ECO:0000313" key="6">
    <source>
        <dbReference type="EMBL" id="KAK6924577.1"/>
    </source>
</evidence>
<dbReference type="InterPro" id="IPR036890">
    <property type="entry name" value="HATPase_C_sf"/>
</dbReference>
<evidence type="ECO:0000313" key="7">
    <source>
        <dbReference type="Proteomes" id="UP001370490"/>
    </source>
</evidence>
<name>A0AAN8V877_9MAGN</name>
<dbReference type="SMART" id="SM00853">
    <property type="entry name" value="MutL_C"/>
    <property type="match status" value="1"/>
</dbReference>
<dbReference type="InterPro" id="IPR014790">
    <property type="entry name" value="MutL_C"/>
</dbReference>
<dbReference type="Gene3D" id="3.30.565.10">
    <property type="entry name" value="Histidine kinase-like ATPase, C-terminal domain"/>
    <property type="match status" value="1"/>
</dbReference>
<dbReference type="PANTHER" id="PTHR10073">
    <property type="entry name" value="DNA MISMATCH REPAIR PROTEIN MLH, PMS, MUTL"/>
    <property type="match status" value="1"/>
</dbReference>
<dbReference type="SUPFAM" id="SSF55874">
    <property type="entry name" value="ATPase domain of HSP90 chaperone/DNA topoisomerase II/histidine kinase"/>
    <property type="match status" value="1"/>
</dbReference>
<evidence type="ECO:0000259" key="4">
    <source>
        <dbReference type="SMART" id="SM00853"/>
    </source>
</evidence>
<evidence type="ECO:0000256" key="1">
    <source>
        <dbReference type="ARBA" id="ARBA00006082"/>
    </source>
</evidence>
<dbReference type="InterPro" id="IPR042120">
    <property type="entry name" value="MutL_C_dimsub"/>
</dbReference>
<comment type="similarity">
    <text evidence="1">Belongs to the DNA mismatch repair MutL/HexB family.</text>
</comment>
<feature type="domain" description="DNA mismatch repair protein S5" evidence="5">
    <location>
        <begin position="211"/>
        <end position="331"/>
    </location>
</feature>
<keyword evidence="7" id="KW-1185">Reference proteome</keyword>
<dbReference type="Gene3D" id="3.30.230.10">
    <property type="match status" value="1"/>
</dbReference>
<dbReference type="InterPro" id="IPR013507">
    <property type="entry name" value="DNA_mismatch_S5_2-like"/>
</dbReference>
<keyword evidence="2" id="KW-0227">DNA damage</keyword>
<feature type="region of interest" description="Disordered" evidence="3">
    <location>
        <begin position="612"/>
        <end position="633"/>
    </location>
</feature>
<dbReference type="GO" id="GO:0030983">
    <property type="term" value="F:mismatched DNA binding"/>
    <property type="evidence" value="ECO:0007669"/>
    <property type="project" value="InterPro"/>
</dbReference>
<dbReference type="InterPro" id="IPR042121">
    <property type="entry name" value="MutL_C_regsub"/>
</dbReference>
<dbReference type="GO" id="GO:0016887">
    <property type="term" value="F:ATP hydrolysis activity"/>
    <property type="evidence" value="ECO:0007669"/>
    <property type="project" value="InterPro"/>
</dbReference>
<dbReference type="EMBL" id="JBAMMX010000017">
    <property type="protein sequence ID" value="KAK6924577.1"/>
    <property type="molecule type" value="Genomic_DNA"/>
</dbReference>
<reference evidence="6 7" key="1">
    <citation type="submission" date="2023-12" db="EMBL/GenBank/DDBJ databases">
        <title>A high-quality genome assembly for Dillenia turbinata (Dilleniales).</title>
        <authorList>
            <person name="Chanderbali A."/>
        </authorList>
    </citation>
    <scope>NUCLEOTIDE SEQUENCE [LARGE SCALE GENOMIC DNA]</scope>
    <source>
        <strain evidence="6">LSX21</strain>
        <tissue evidence="6">Leaf</tissue>
    </source>
</reference>
<dbReference type="Proteomes" id="UP001370490">
    <property type="component" value="Unassembled WGS sequence"/>
</dbReference>
<dbReference type="AlphaFoldDB" id="A0AAN8V877"/>
<proteinExistence type="inferred from homology"/>
<dbReference type="GO" id="GO:0005524">
    <property type="term" value="F:ATP binding"/>
    <property type="evidence" value="ECO:0007669"/>
    <property type="project" value="InterPro"/>
</dbReference>
<dbReference type="InterPro" id="IPR014721">
    <property type="entry name" value="Ribsml_uS5_D2-typ_fold_subgr"/>
</dbReference>
<dbReference type="PANTHER" id="PTHR10073:SF47">
    <property type="entry name" value="DNA MISMATCH REPAIR PROTEIN MLH3"/>
    <property type="match status" value="1"/>
</dbReference>
<dbReference type="Pfam" id="PF13589">
    <property type="entry name" value="HATPase_c_3"/>
    <property type="match status" value="1"/>
</dbReference>